<proteinExistence type="inferred from homology"/>
<dbReference type="InterPro" id="IPR006226">
    <property type="entry name" value="Mtu_PIN"/>
</dbReference>
<gene>
    <name evidence="6" type="primary">vapC</name>
    <name evidence="8" type="ORF">SAMN04487904_103175</name>
</gene>
<dbReference type="GO" id="GO:0000287">
    <property type="term" value="F:magnesium ion binding"/>
    <property type="evidence" value="ECO:0007669"/>
    <property type="project" value="UniProtKB-UniRule"/>
</dbReference>
<dbReference type="GO" id="GO:0090729">
    <property type="term" value="F:toxin activity"/>
    <property type="evidence" value="ECO:0007669"/>
    <property type="project" value="UniProtKB-KW"/>
</dbReference>
<comment type="function">
    <text evidence="6">Toxic component of a toxin-antitoxin (TA) system. An RNase.</text>
</comment>
<evidence type="ECO:0000256" key="4">
    <source>
        <dbReference type="ARBA" id="ARBA00022801"/>
    </source>
</evidence>
<dbReference type="Proteomes" id="UP000199165">
    <property type="component" value="Unassembled WGS sequence"/>
</dbReference>
<organism evidence="8 9">
    <name type="scientific">Actinopolyspora righensis</name>
    <dbReference type="NCBI Taxonomy" id="995060"/>
    <lineage>
        <taxon>Bacteria</taxon>
        <taxon>Bacillati</taxon>
        <taxon>Actinomycetota</taxon>
        <taxon>Actinomycetes</taxon>
        <taxon>Actinopolysporales</taxon>
        <taxon>Actinopolysporaceae</taxon>
        <taxon>Actinopolyspora</taxon>
        <taxon>Actinopolyspora alba group</taxon>
    </lineage>
</organism>
<comment type="similarity">
    <text evidence="6">Belongs to the PINc/VapC protein family.</text>
</comment>
<dbReference type="Pfam" id="PF01850">
    <property type="entry name" value="PIN"/>
    <property type="match status" value="1"/>
</dbReference>
<dbReference type="InterPro" id="IPR029060">
    <property type="entry name" value="PIN-like_dom_sf"/>
</dbReference>
<keyword evidence="4 6" id="KW-0378">Hydrolase</keyword>
<dbReference type="HAMAP" id="MF_00265">
    <property type="entry name" value="VapC_Nob1"/>
    <property type="match status" value="1"/>
</dbReference>
<sequence length="142" mass="15865">MIACDVNVLVNSQNVSFAEQPEYYRWLQEALNGPVPLAIPSLVFSGYVRIVTNKKIFDRPLSVESALDMVATIRSAPAFVPAEPGPRHWEIFTELCRKAEAKGNLVPDAYLAAIAIEHGCEWITADRGFARYPGLRWRHPLG</sequence>
<evidence type="ECO:0000256" key="2">
    <source>
        <dbReference type="ARBA" id="ARBA00022722"/>
    </source>
</evidence>
<dbReference type="EMBL" id="FPAT01000003">
    <property type="protein sequence ID" value="SFT53536.1"/>
    <property type="molecule type" value="Genomic_DNA"/>
</dbReference>
<dbReference type="InterPro" id="IPR022907">
    <property type="entry name" value="VapC_family"/>
</dbReference>
<keyword evidence="6" id="KW-0800">Toxin</keyword>
<dbReference type="GO" id="GO:0016788">
    <property type="term" value="F:hydrolase activity, acting on ester bonds"/>
    <property type="evidence" value="ECO:0007669"/>
    <property type="project" value="InterPro"/>
</dbReference>
<dbReference type="RefSeq" id="WP_092975581.1">
    <property type="nucleotide sequence ID" value="NZ_FPAT01000003.1"/>
</dbReference>
<accession>A0A1I6YSW1</accession>
<evidence type="ECO:0000313" key="9">
    <source>
        <dbReference type="Proteomes" id="UP000199165"/>
    </source>
</evidence>
<dbReference type="EC" id="3.1.-.-" evidence="6"/>
<keyword evidence="2 6" id="KW-0540">Nuclease</keyword>
<dbReference type="GO" id="GO:0004540">
    <property type="term" value="F:RNA nuclease activity"/>
    <property type="evidence" value="ECO:0007669"/>
    <property type="project" value="InterPro"/>
</dbReference>
<keyword evidence="3 6" id="KW-0479">Metal-binding</keyword>
<keyword evidence="9" id="KW-1185">Reference proteome</keyword>
<dbReference type="InterPro" id="IPR002716">
    <property type="entry name" value="PIN_dom"/>
</dbReference>
<feature type="domain" description="PIN" evidence="7">
    <location>
        <begin position="19"/>
        <end position="134"/>
    </location>
</feature>
<dbReference type="NCBIfam" id="TIGR00028">
    <property type="entry name" value="Mtu_PIN_fam"/>
    <property type="match status" value="1"/>
</dbReference>
<dbReference type="CDD" id="cd18678">
    <property type="entry name" value="PIN_MtVapC25_VapC33-like"/>
    <property type="match status" value="1"/>
</dbReference>
<reference evidence="9" key="1">
    <citation type="submission" date="2016-10" db="EMBL/GenBank/DDBJ databases">
        <authorList>
            <person name="Varghese N."/>
            <person name="Submissions S."/>
        </authorList>
    </citation>
    <scope>NUCLEOTIDE SEQUENCE [LARGE SCALE GENOMIC DNA]</scope>
    <source>
        <strain evidence="9">DSM 45501</strain>
    </source>
</reference>
<keyword evidence="5 6" id="KW-0460">Magnesium</keyword>
<keyword evidence="1 6" id="KW-1277">Toxin-antitoxin system</keyword>
<dbReference type="GO" id="GO:0045926">
    <property type="term" value="P:negative regulation of growth"/>
    <property type="evidence" value="ECO:0007669"/>
    <property type="project" value="UniProtKB-ARBA"/>
</dbReference>
<feature type="binding site" evidence="6">
    <location>
        <position position="5"/>
    </location>
    <ligand>
        <name>Mg(2+)</name>
        <dbReference type="ChEBI" id="CHEBI:18420"/>
    </ligand>
</feature>
<dbReference type="Gene3D" id="3.40.50.1010">
    <property type="entry name" value="5'-nuclease"/>
    <property type="match status" value="1"/>
</dbReference>
<evidence type="ECO:0000259" key="7">
    <source>
        <dbReference type="Pfam" id="PF01850"/>
    </source>
</evidence>
<dbReference type="SUPFAM" id="SSF88723">
    <property type="entry name" value="PIN domain-like"/>
    <property type="match status" value="1"/>
</dbReference>
<evidence type="ECO:0000256" key="6">
    <source>
        <dbReference type="HAMAP-Rule" id="MF_00265"/>
    </source>
</evidence>
<protein>
    <recommendedName>
        <fullName evidence="6">Ribonuclease VapC</fullName>
        <shortName evidence="6">RNase VapC</shortName>
        <ecNumber evidence="6">3.1.-.-</ecNumber>
    </recommendedName>
    <alternativeName>
        <fullName evidence="6">Toxin VapC</fullName>
    </alternativeName>
</protein>
<evidence type="ECO:0000256" key="5">
    <source>
        <dbReference type="ARBA" id="ARBA00022842"/>
    </source>
</evidence>
<name>A0A1I6YSW1_9ACTN</name>
<evidence type="ECO:0000313" key="8">
    <source>
        <dbReference type="EMBL" id="SFT53536.1"/>
    </source>
</evidence>
<evidence type="ECO:0000256" key="1">
    <source>
        <dbReference type="ARBA" id="ARBA00022649"/>
    </source>
</evidence>
<dbReference type="STRING" id="995060.SAMN04487904_103175"/>
<evidence type="ECO:0000256" key="3">
    <source>
        <dbReference type="ARBA" id="ARBA00022723"/>
    </source>
</evidence>
<comment type="cofactor">
    <cofactor evidence="6">
        <name>Mg(2+)</name>
        <dbReference type="ChEBI" id="CHEBI:18420"/>
    </cofactor>
</comment>
<dbReference type="AlphaFoldDB" id="A0A1I6YSW1"/>
<feature type="binding site" evidence="6">
    <location>
        <position position="108"/>
    </location>
    <ligand>
        <name>Mg(2+)</name>
        <dbReference type="ChEBI" id="CHEBI:18420"/>
    </ligand>
</feature>